<feature type="transmembrane region" description="Helical" evidence="5">
    <location>
        <begin position="273"/>
        <end position="298"/>
    </location>
</feature>
<protein>
    <submittedName>
        <fullName evidence="7">ABC transporter permease</fullName>
    </submittedName>
</protein>
<dbReference type="Proteomes" id="UP000054164">
    <property type="component" value="Unassembled WGS sequence"/>
</dbReference>
<organism evidence="7">
    <name type="scientific">Clostridium botulinum B str. Osaka05</name>
    <dbReference type="NCBI Taxonomy" id="1407017"/>
    <lineage>
        <taxon>Bacteria</taxon>
        <taxon>Bacillati</taxon>
        <taxon>Bacillota</taxon>
        <taxon>Clostridia</taxon>
        <taxon>Eubacteriales</taxon>
        <taxon>Clostridiaceae</taxon>
        <taxon>Clostridium</taxon>
    </lineage>
</organism>
<feature type="transmembrane region" description="Helical" evidence="5">
    <location>
        <begin position="364"/>
        <end position="384"/>
    </location>
</feature>
<feature type="transmembrane region" description="Helical" evidence="5">
    <location>
        <begin position="196"/>
        <end position="218"/>
    </location>
</feature>
<evidence type="ECO:0000256" key="4">
    <source>
        <dbReference type="ARBA" id="ARBA00023136"/>
    </source>
</evidence>
<gene>
    <name evidence="7" type="ORF">CBO05C_1610</name>
</gene>
<proteinExistence type="predicted"/>
<dbReference type="InterPro" id="IPR013525">
    <property type="entry name" value="ABC2_TM"/>
</dbReference>
<feature type="transmembrane region" description="Helical" evidence="5">
    <location>
        <begin position="305"/>
        <end position="325"/>
    </location>
</feature>
<dbReference type="EMBL" id="DF384213">
    <property type="protein sequence ID" value="GAE01920.1"/>
    <property type="molecule type" value="Genomic_DNA"/>
</dbReference>
<dbReference type="Pfam" id="PF12698">
    <property type="entry name" value="ABC2_membrane_3"/>
    <property type="match status" value="1"/>
</dbReference>
<evidence type="ECO:0000256" key="2">
    <source>
        <dbReference type="ARBA" id="ARBA00022692"/>
    </source>
</evidence>
<keyword evidence="3 5" id="KW-1133">Transmembrane helix</keyword>
<evidence type="ECO:0000256" key="1">
    <source>
        <dbReference type="ARBA" id="ARBA00004141"/>
    </source>
</evidence>
<dbReference type="RefSeq" id="WP_030034613.1">
    <property type="nucleotide sequence ID" value="NZ_DF384213.1"/>
</dbReference>
<feature type="transmembrane region" description="Helical" evidence="5">
    <location>
        <begin position="20"/>
        <end position="39"/>
    </location>
</feature>
<dbReference type="PANTHER" id="PTHR43027">
    <property type="entry name" value="DOXORUBICIN RESISTANCE ABC TRANSPORTER PERMEASE PROTEIN DRRC-RELATED"/>
    <property type="match status" value="1"/>
</dbReference>
<dbReference type="PANTHER" id="PTHR43027:SF1">
    <property type="entry name" value="DOXORUBICIN RESISTANCE ABC TRANSPORTER PERMEASE PROTEIN DRRC-RELATED"/>
    <property type="match status" value="1"/>
</dbReference>
<sequence>MRLKAFIKLTLKSVFRELPVMIFTFAIFPIVLSSLYGYFQKDMFNPKNEIDRIAIYVEDKDNSKLSNEFIKFLGSDGLEEFIDMKKSKEKAIEEIVIPKGYEKSIIEDKEITIKINEREKDKEVSSKILKDLIDNYNKEVKNNLTIGNNINKMDISKEKKDLLVKEISEDIIKIYKKDAIRNSIVKSTRNLTSYEYYSVSILSFMFIVTIMSLCNGYYEEKKKGIFQRTLSTSISKVQYFNYSLVSWYIFAILFNSIYVLSYRLLGLSFKGNIGLLLLIVLTKSFLEVAISSVVIAFFKEQKMAVIFLNALIIISVSLGGVFYPLEKVINSFNKIFRVISDFAPNVLIMKTYKTFLIYNSFGAIKYYLITFILISMVLYSISLLKINMKWGGLT</sequence>
<dbReference type="InterPro" id="IPR052902">
    <property type="entry name" value="ABC-2_transporter"/>
</dbReference>
<dbReference type="AlphaFoldDB" id="A0A0S6U2U8"/>
<evidence type="ECO:0000313" key="7">
    <source>
        <dbReference type="EMBL" id="GAE01920.1"/>
    </source>
</evidence>
<accession>A0A0S6U2U8</accession>
<feature type="transmembrane region" description="Helical" evidence="5">
    <location>
        <begin position="239"/>
        <end position="261"/>
    </location>
</feature>
<evidence type="ECO:0000256" key="3">
    <source>
        <dbReference type="ARBA" id="ARBA00022989"/>
    </source>
</evidence>
<evidence type="ECO:0000256" key="5">
    <source>
        <dbReference type="SAM" id="Phobius"/>
    </source>
</evidence>
<dbReference type="GO" id="GO:0140359">
    <property type="term" value="F:ABC-type transporter activity"/>
    <property type="evidence" value="ECO:0007669"/>
    <property type="project" value="InterPro"/>
</dbReference>
<keyword evidence="4 5" id="KW-0472">Membrane</keyword>
<dbReference type="HOGENOM" id="CLU_039483_11_0_9"/>
<reference evidence="7" key="1">
    <citation type="submission" date="2013-10" db="EMBL/GenBank/DDBJ databases">
        <title>Draft genome sequence of Clostridium botulinum type B strain Osaka05.</title>
        <authorList>
            <person name="Sakaguchi Y."/>
            <person name="Hosomi K."/>
            <person name="Uchiyama J."/>
            <person name="Ogura Y."/>
            <person name="Sakaguchi M."/>
            <person name="Kohda T."/>
            <person name="Mukamoto M."/>
            <person name="Misawa N."/>
            <person name="Matsuzaki S."/>
            <person name="Hayashi T."/>
            <person name="Kozaki S."/>
        </authorList>
    </citation>
    <scope>NUCLEOTIDE SEQUENCE</scope>
    <source>
        <strain evidence="7">Osaka05</strain>
    </source>
</reference>
<evidence type="ECO:0000259" key="6">
    <source>
        <dbReference type="Pfam" id="PF12698"/>
    </source>
</evidence>
<feature type="domain" description="ABC-2 type transporter transmembrane" evidence="6">
    <location>
        <begin position="21"/>
        <end position="381"/>
    </location>
</feature>
<comment type="subcellular location">
    <subcellularLocation>
        <location evidence="1">Membrane</location>
        <topology evidence="1">Multi-pass membrane protein</topology>
    </subcellularLocation>
</comment>
<name>A0A0S6U2U8_CLOBO</name>
<keyword evidence="2 5" id="KW-0812">Transmembrane</keyword>
<dbReference type="GO" id="GO:0016020">
    <property type="term" value="C:membrane"/>
    <property type="evidence" value="ECO:0007669"/>
    <property type="project" value="UniProtKB-SubCell"/>
</dbReference>